<evidence type="ECO:0000313" key="2">
    <source>
        <dbReference type="Proteomes" id="UP000030832"/>
    </source>
</evidence>
<dbReference type="OrthoDB" id="2860371at2"/>
<keyword evidence="2" id="KW-1185">Reference proteome</keyword>
<reference evidence="1 2" key="1">
    <citation type="submission" date="2014-09" db="EMBL/GenBank/DDBJ databases">
        <title>Genome sequencing and annotation of Bacillus Okhensis strain Kh10-101T.</title>
        <authorList>
            <person name="Prakash J.S."/>
        </authorList>
    </citation>
    <scope>NUCLEOTIDE SEQUENCE [LARGE SCALE GENOMIC DNA]</scope>
    <source>
        <strain evidence="2">Kh10-101T</strain>
    </source>
</reference>
<protein>
    <submittedName>
        <fullName evidence="1">Uncharacterized protein</fullName>
    </submittedName>
</protein>
<dbReference type="AlphaFoldDB" id="A0A0B0IKW2"/>
<dbReference type="STRING" id="333138.LQ50_07885"/>
<accession>A0A0B0IKW2</accession>
<dbReference type="eggNOG" id="ENOG502ZRSR">
    <property type="taxonomic scope" value="Bacteria"/>
</dbReference>
<proteinExistence type="predicted"/>
<name>A0A0B0IKW2_9BACI</name>
<evidence type="ECO:0000313" key="1">
    <source>
        <dbReference type="EMBL" id="KHF40704.1"/>
    </source>
</evidence>
<organism evidence="1 2">
    <name type="scientific">Halalkalibacter okhensis</name>
    <dbReference type="NCBI Taxonomy" id="333138"/>
    <lineage>
        <taxon>Bacteria</taxon>
        <taxon>Bacillati</taxon>
        <taxon>Bacillota</taxon>
        <taxon>Bacilli</taxon>
        <taxon>Bacillales</taxon>
        <taxon>Bacillaceae</taxon>
        <taxon>Halalkalibacter</taxon>
    </lineage>
</organism>
<comment type="caution">
    <text evidence="1">The sequence shown here is derived from an EMBL/GenBank/DDBJ whole genome shotgun (WGS) entry which is preliminary data.</text>
</comment>
<dbReference type="Proteomes" id="UP000030832">
    <property type="component" value="Unassembled WGS sequence"/>
</dbReference>
<dbReference type="RefSeq" id="WP_034627687.1">
    <property type="nucleotide sequence ID" value="NZ_JRJU01000007.1"/>
</dbReference>
<dbReference type="EMBL" id="JRJU01000007">
    <property type="protein sequence ID" value="KHF40704.1"/>
    <property type="molecule type" value="Genomic_DNA"/>
</dbReference>
<gene>
    <name evidence="1" type="ORF">LQ50_07885</name>
</gene>
<sequence>MNITFFQYLTSDIKLSELLDHYPYKNKLKIFFGRTQAFSEDQLNEKGNFIDYPYIVYNVVPMSQREVANEHRVQVTLVTANDIQLNDITNRLIELLDFKKKVNDRPSNIVDNQIILNSQLMTGGSFLFHENEKVFEQNQYFLITLKG</sequence>